<keyword evidence="4" id="KW-1185">Reference proteome</keyword>
<dbReference type="EMBL" id="JAIVGD010000013">
    <property type="protein sequence ID" value="KAH0761948.1"/>
    <property type="molecule type" value="Genomic_DNA"/>
</dbReference>
<gene>
    <name evidence="3" type="ORF">KY290_018021</name>
</gene>
<comment type="subcellular location">
    <subcellularLocation>
        <location evidence="1">Membrane</location>
        <topology evidence="1">Single-pass membrane protein</topology>
    </subcellularLocation>
</comment>
<dbReference type="InterPro" id="IPR024788">
    <property type="entry name" value="Malectin-like_Carb-bd_dom"/>
</dbReference>
<protein>
    <recommendedName>
        <fullName evidence="2">Malectin-like domain-containing protein</fullName>
    </recommendedName>
</protein>
<dbReference type="PANTHER" id="PTHR45631:SF68">
    <property type="entry name" value="REPEAT FAMILY PROTEIN, PUTATIVE, EXPRESSED-RELATED"/>
    <property type="match status" value="1"/>
</dbReference>
<name>A0ABQ7VF14_SOLTU</name>
<dbReference type="Proteomes" id="UP000826656">
    <property type="component" value="Unassembled WGS sequence"/>
</dbReference>
<evidence type="ECO:0000256" key="1">
    <source>
        <dbReference type="ARBA" id="ARBA00004167"/>
    </source>
</evidence>
<comment type="caution">
    <text evidence="3">The sequence shown here is derived from an EMBL/GenBank/DDBJ whole genome shotgun (WGS) entry which is preliminary data.</text>
</comment>
<dbReference type="PANTHER" id="PTHR45631">
    <property type="entry name" value="OS07G0107800 PROTEIN-RELATED"/>
    <property type="match status" value="1"/>
</dbReference>
<evidence type="ECO:0000313" key="3">
    <source>
        <dbReference type="EMBL" id="KAH0761948.1"/>
    </source>
</evidence>
<sequence>MEINTTAAEIGTTAVEFGTATAEFRTSVLLRRKTNQSRQRLFTSSPSVVCIHISKFIIADCLIFNQIEFELIADSNQISCCGVRFLISYLKANSFRDLCCRSQASESIECFVSLDCGGKDNFTDELGLEWTPDTQMISGVIVNLSVANETRTQYMALRYFPADNRKYCYTLDVIPQTVGATHWATIVIPDANTMEYQENDFFMSVSARINFGTESDDPVRYPDDPFDRIWTLLGTGSVFSSSAPDYKVLE</sequence>
<reference evidence="3 4" key="1">
    <citation type="journal article" date="2021" name="bioRxiv">
        <title>Chromosome-scale and haplotype-resolved genome assembly of a tetraploid potato cultivar.</title>
        <authorList>
            <person name="Sun H."/>
            <person name="Jiao W.-B."/>
            <person name="Krause K."/>
            <person name="Campoy J.A."/>
            <person name="Goel M."/>
            <person name="Folz-Donahue K."/>
            <person name="Kukat C."/>
            <person name="Huettel B."/>
            <person name="Schneeberger K."/>
        </authorList>
    </citation>
    <scope>NUCLEOTIDE SEQUENCE [LARGE SCALE GENOMIC DNA]</scope>
    <source>
        <strain evidence="3">SolTubOtavaFocal</strain>
        <tissue evidence="3">Leaves</tissue>
    </source>
</reference>
<organism evidence="3 4">
    <name type="scientific">Solanum tuberosum</name>
    <name type="common">Potato</name>
    <dbReference type="NCBI Taxonomy" id="4113"/>
    <lineage>
        <taxon>Eukaryota</taxon>
        <taxon>Viridiplantae</taxon>
        <taxon>Streptophyta</taxon>
        <taxon>Embryophyta</taxon>
        <taxon>Tracheophyta</taxon>
        <taxon>Spermatophyta</taxon>
        <taxon>Magnoliopsida</taxon>
        <taxon>eudicotyledons</taxon>
        <taxon>Gunneridae</taxon>
        <taxon>Pentapetalae</taxon>
        <taxon>asterids</taxon>
        <taxon>lamiids</taxon>
        <taxon>Solanales</taxon>
        <taxon>Solanaceae</taxon>
        <taxon>Solanoideae</taxon>
        <taxon>Solaneae</taxon>
        <taxon>Solanum</taxon>
    </lineage>
</organism>
<accession>A0ABQ7VF14</accession>
<feature type="domain" description="Malectin-like" evidence="2">
    <location>
        <begin position="114"/>
        <end position="174"/>
    </location>
</feature>
<proteinExistence type="predicted"/>
<evidence type="ECO:0000313" key="4">
    <source>
        <dbReference type="Proteomes" id="UP000826656"/>
    </source>
</evidence>
<evidence type="ECO:0000259" key="2">
    <source>
        <dbReference type="Pfam" id="PF12819"/>
    </source>
</evidence>
<dbReference type="Pfam" id="PF12819">
    <property type="entry name" value="Malectin_like"/>
    <property type="match status" value="1"/>
</dbReference>